<organism evidence="1 2">
    <name type="scientific">Thelephora terrestris</name>
    <dbReference type="NCBI Taxonomy" id="56493"/>
    <lineage>
        <taxon>Eukaryota</taxon>
        <taxon>Fungi</taxon>
        <taxon>Dikarya</taxon>
        <taxon>Basidiomycota</taxon>
        <taxon>Agaricomycotina</taxon>
        <taxon>Agaricomycetes</taxon>
        <taxon>Thelephorales</taxon>
        <taxon>Thelephoraceae</taxon>
        <taxon>Thelephora</taxon>
    </lineage>
</organism>
<keyword evidence="1" id="KW-0378">Hydrolase</keyword>
<keyword evidence="2" id="KW-1185">Reference proteome</keyword>
<dbReference type="GO" id="GO:0004519">
    <property type="term" value="F:endonuclease activity"/>
    <property type="evidence" value="ECO:0007669"/>
    <property type="project" value="UniProtKB-KW"/>
</dbReference>
<reference evidence="1" key="2">
    <citation type="submission" date="2020-11" db="EMBL/GenBank/DDBJ databases">
        <authorList>
            <consortium name="DOE Joint Genome Institute"/>
            <person name="Kuo A."/>
            <person name="Miyauchi S."/>
            <person name="Kiss E."/>
            <person name="Drula E."/>
            <person name="Kohler A."/>
            <person name="Sanchez-Garcia M."/>
            <person name="Andreopoulos B."/>
            <person name="Barry K.W."/>
            <person name="Bonito G."/>
            <person name="Buee M."/>
            <person name="Carver A."/>
            <person name="Chen C."/>
            <person name="Cichocki N."/>
            <person name="Clum A."/>
            <person name="Culley D."/>
            <person name="Crous P.W."/>
            <person name="Fauchery L."/>
            <person name="Girlanda M."/>
            <person name="Hayes R."/>
            <person name="Keri Z."/>
            <person name="Labutti K."/>
            <person name="Lipzen A."/>
            <person name="Lombard V."/>
            <person name="Magnuson J."/>
            <person name="Maillard F."/>
            <person name="Morin E."/>
            <person name="Murat C."/>
            <person name="Nolan M."/>
            <person name="Ohm R."/>
            <person name="Pangilinan J."/>
            <person name="Pereira M."/>
            <person name="Perotto S."/>
            <person name="Peter M."/>
            <person name="Riley R."/>
            <person name="Sitrit Y."/>
            <person name="Stielow B."/>
            <person name="Szollosi G."/>
            <person name="Zifcakova L."/>
            <person name="Stursova M."/>
            <person name="Spatafora J.W."/>
            <person name="Tedersoo L."/>
            <person name="Vaario L.-M."/>
            <person name="Yamada A."/>
            <person name="Yan M."/>
            <person name="Wang P."/>
            <person name="Xu J."/>
            <person name="Bruns T."/>
            <person name="Baldrian P."/>
            <person name="Vilgalys R."/>
            <person name="Henrissat B."/>
            <person name="Grigoriev I.V."/>
            <person name="Hibbett D."/>
            <person name="Nagy L.G."/>
            <person name="Martin F.M."/>
        </authorList>
    </citation>
    <scope>NUCLEOTIDE SEQUENCE</scope>
    <source>
        <strain evidence="1">UH-Tt-Lm1</strain>
    </source>
</reference>
<evidence type="ECO:0000313" key="2">
    <source>
        <dbReference type="Proteomes" id="UP000736335"/>
    </source>
</evidence>
<protein>
    <submittedName>
        <fullName evidence="1">Endonuclease/exonuclease/phosphatase</fullName>
    </submittedName>
</protein>
<keyword evidence="1" id="KW-0255">Endonuclease</keyword>
<feature type="non-terminal residue" evidence="1">
    <location>
        <position position="1"/>
    </location>
</feature>
<proteinExistence type="predicted"/>
<feature type="non-terminal residue" evidence="1">
    <location>
        <position position="275"/>
    </location>
</feature>
<gene>
    <name evidence="1" type="ORF">BJ322DRAFT_981412</name>
</gene>
<accession>A0A9P6HE17</accession>
<dbReference type="SUPFAM" id="SSF56219">
    <property type="entry name" value="DNase I-like"/>
    <property type="match status" value="1"/>
</dbReference>
<dbReference type="Gene3D" id="3.60.10.10">
    <property type="entry name" value="Endonuclease/exonuclease/phosphatase"/>
    <property type="match status" value="1"/>
</dbReference>
<comment type="caution">
    <text evidence="1">The sequence shown here is derived from an EMBL/GenBank/DDBJ whole genome shotgun (WGS) entry which is preliminary data.</text>
</comment>
<evidence type="ECO:0000313" key="1">
    <source>
        <dbReference type="EMBL" id="KAF9783298.1"/>
    </source>
</evidence>
<dbReference type="OrthoDB" id="416119at2759"/>
<dbReference type="InterPro" id="IPR036691">
    <property type="entry name" value="Endo/exonu/phosph_ase_sf"/>
</dbReference>
<sequence length="275" mass="31557">KFTADPDDPGRKGGVSIAIHKGMIDVKNITHRAVIPGRVILIEVPWNENDRLRVMNVYAPAKSEEKAAFWKLLWDAIENDDSLRPDVMLGDLNLVENPEIDRLNGGRGTDPQAARLALSELVTELNLADGWRRRHPTKRGYTFTGNGQSRLDRIYTKEDIYPWCTDWKIEHPGFKTDHNMVSVQITSENMPFIGRGRWAIPTNLLKHKLLKKQIQELAMKMQADVERAPRDRATTSPQMALKTFKTEAVRVVRDYQKTRQPRLENAIKSLQKELE</sequence>
<dbReference type="EMBL" id="WIUZ02000010">
    <property type="protein sequence ID" value="KAF9783298.1"/>
    <property type="molecule type" value="Genomic_DNA"/>
</dbReference>
<dbReference type="Proteomes" id="UP000736335">
    <property type="component" value="Unassembled WGS sequence"/>
</dbReference>
<dbReference type="AlphaFoldDB" id="A0A9P6HE17"/>
<name>A0A9P6HE17_9AGAM</name>
<reference evidence="1" key="1">
    <citation type="journal article" date="2020" name="Nat. Commun.">
        <title>Large-scale genome sequencing of mycorrhizal fungi provides insights into the early evolution of symbiotic traits.</title>
        <authorList>
            <person name="Miyauchi S."/>
            <person name="Kiss E."/>
            <person name="Kuo A."/>
            <person name="Drula E."/>
            <person name="Kohler A."/>
            <person name="Sanchez-Garcia M."/>
            <person name="Morin E."/>
            <person name="Andreopoulos B."/>
            <person name="Barry K.W."/>
            <person name="Bonito G."/>
            <person name="Buee M."/>
            <person name="Carver A."/>
            <person name="Chen C."/>
            <person name="Cichocki N."/>
            <person name="Clum A."/>
            <person name="Culley D."/>
            <person name="Crous P.W."/>
            <person name="Fauchery L."/>
            <person name="Girlanda M."/>
            <person name="Hayes R.D."/>
            <person name="Keri Z."/>
            <person name="LaButti K."/>
            <person name="Lipzen A."/>
            <person name="Lombard V."/>
            <person name="Magnuson J."/>
            <person name="Maillard F."/>
            <person name="Murat C."/>
            <person name="Nolan M."/>
            <person name="Ohm R.A."/>
            <person name="Pangilinan J."/>
            <person name="Pereira M.F."/>
            <person name="Perotto S."/>
            <person name="Peter M."/>
            <person name="Pfister S."/>
            <person name="Riley R."/>
            <person name="Sitrit Y."/>
            <person name="Stielow J.B."/>
            <person name="Szollosi G."/>
            <person name="Zifcakova L."/>
            <person name="Stursova M."/>
            <person name="Spatafora J.W."/>
            <person name="Tedersoo L."/>
            <person name="Vaario L.M."/>
            <person name="Yamada A."/>
            <person name="Yan M."/>
            <person name="Wang P."/>
            <person name="Xu J."/>
            <person name="Bruns T."/>
            <person name="Baldrian P."/>
            <person name="Vilgalys R."/>
            <person name="Dunand C."/>
            <person name="Henrissat B."/>
            <person name="Grigoriev I.V."/>
            <person name="Hibbett D."/>
            <person name="Nagy L.G."/>
            <person name="Martin F.M."/>
        </authorList>
    </citation>
    <scope>NUCLEOTIDE SEQUENCE</scope>
    <source>
        <strain evidence="1">UH-Tt-Lm1</strain>
    </source>
</reference>
<keyword evidence="1" id="KW-0540">Nuclease</keyword>